<comment type="caution">
    <text evidence="8">The sequence shown here is derived from an EMBL/GenBank/DDBJ whole genome shotgun (WGS) entry which is preliminary data.</text>
</comment>
<organism evidence="8 9">
    <name type="scientific">Heterostelium pallidum (strain ATCC 26659 / Pp 5 / PN500)</name>
    <name type="common">Cellular slime mold</name>
    <name type="synonym">Polysphondylium pallidum</name>
    <dbReference type="NCBI Taxonomy" id="670386"/>
    <lineage>
        <taxon>Eukaryota</taxon>
        <taxon>Amoebozoa</taxon>
        <taxon>Evosea</taxon>
        <taxon>Eumycetozoa</taxon>
        <taxon>Dictyostelia</taxon>
        <taxon>Acytosteliales</taxon>
        <taxon>Acytosteliaceae</taxon>
        <taxon>Heterostelium</taxon>
    </lineage>
</organism>
<keyword evidence="4 6" id="KW-1133">Transmembrane helix</keyword>
<dbReference type="EMBL" id="ADBJ01000020">
    <property type="protein sequence ID" value="EFA82369.1"/>
    <property type="molecule type" value="Genomic_DNA"/>
</dbReference>
<evidence type="ECO:0000256" key="3">
    <source>
        <dbReference type="ARBA" id="ARBA00022692"/>
    </source>
</evidence>
<evidence type="ECO:0000256" key="5">
    <source>
        <dbReference type="ARBA" id="ARBA00023136"/>
    </source>
</evidence>
<dbReference type="GO" id="GO:0005886">
    <property type="term" value="C:plasma membrane"/>
    <property type="evidence" value="ECO:0007669"/>
    <property type="project" value="UniProtKB-SubCell"/>
</dbReference>
<dbReference type="InterPro" id="IPR032816">
    <property type="entry name" value="VTT_dom"/>
</dbReference>
<evidence type="ECO:0000256" key="1">
    <source>
        <dbReference type="ARBA" id="ARBA00004651"/>
    </source>
</evidence>
<accession>D3B8K1</accession>
<evidence type="ECO:0000313" key="8">
    <source>
        <dbReference type="EMBL" id="EFA82369.1"/>
    </source>
</evidence>
<evidence type="ECO:0000256" key="4">
    <source>
        <dbReference type="ARBA" id="ARBA00022989"/>
    </source>
</evidence>
<feature type="transmembrane region" description="Helical" evidence="6">
    <location>
        <begin position="327"/>
        <end position="348"/>
    </location>
</feature>
<dbReference type="FunCoup" id="D3B8K1">
    <property type="interactions" value="14"/>
</dbReference>
<dbReference type="InterPro" id="IPR015414">
    <property type="entry name" value="TMEM64"/>
</dbReference>
<dbReference type="GeneID" id="31360281"/>
<comment type="subcellular location">
    <subcellularLocation>
        <location evidence="1">Cell membrane</location>
        <topology evidence="1">Multi-pass membrane protein</topology>
    </subcellularLocation>
</comment>
<evidence type="ECO:0000256" key="6">
    <source>
        <dbReference type="SAM" id="Phobius"/>
    </source>
</evidence>
<feature type="transmembrane region" description="Helical" evidence="6">
    <location>
        <begin position="252"/>
        <end position="273"/>
    </location>
</feature>
<feature type="transmembrane region" description="Helical" evidence="6">
    <location>
        <begin position="207"/>
        <end position="232"/>
    </location>
</feature>
<dbReference type="RefSeq" id="XP_020434486.1">
    <property type="nucleotide sequence ID" value="XM_020575691.1"/>
</dbReference>
<proteinExistence type="predicted"/>
<keyword evidence="3 6" id="KW-0812">Transmembrane</keyword>
<dbReference type="PANTHER" id="PTHR12677">
    <property type="entry name" value="GOLGI APPARATUS MEMBRANE PROTEIN TVP38-RELATED"/>
    <property type="match status" value="1"/>
</dbReference>
<keyword evidence="9" id="KW-1185">Reference proteome</keyword>
<dbReference type="AlphaFoldDB" id="D3B8K1"/>
<dbReference type="PANTHER" id="PTHR12677:SF53">
    <property type="entry name" value="GOLGI APPARATUS MEMBRANE PROTEIN TVP38"/>
    <property type="match status" value="1"/>
</dbReference>
<feature type="transmembrane region" description="Helical" evidence="6">
    <location>
        <begin position="368"/>
        <end position="389"/>
    </location>
</feature>
<protein>
    <recommendedName>
        <fullName evidence="7">VTT domain-containing protein</fullName>
    </recommendedName>
</protein>
<name>D3B8K1_HETP5</name>
<keyword evidence="5 6" id="KW-0472">Membrane</keyword>
<evidence type="ECO:0000259" key="7">
    <source>
        <dbReference type="Pfam" id="PF09335"/>
    </source>
</evidence>
<feature type="domain" description="VTT" evidence="7">
    <location>
        <begin position="232"/>
        <end position="350"/>
    </location>
</feature>
<gene>
    <name evidence="8" type="ORF">PPL_04794</name>
</gene>
<dbReference type="STRING" id="670386.D3B8K1"/>
<evidence type="ECO:0000313" key="9">
    <source>
        <dbReference type="Proteomes" id="UP000001396"/>
    </source>
</evidence>
<evidence type="ECO:0000256" key="2">
    <source>
        <dbReference type="ARBA" id="ARBA00022475"/>
    </source>
</evidence>
<dbReference type="InParanoid" id="D3B8K1"/>
<sequence>MFNPIATSLSVIEQIQPAQNPQNIQMKKSNKSLISGDIDNYSKSFFSTPFQQSYIVESPVTNPQAHSINSRDDGVYSPQMVGDAELPPPYPSSVATADDYSAVGINYSVSPQYPHSPSTSNIKEFTYYKVNDLSSESLSSVREQTFENSTTTKQRLKFVGNWLIHQAKTSTYQTWIKLVLLVLIIVGVCLAIFVFKLQKHLDVLQEFVNKFGVALGGLVYMGVFILLIIFLVPVTIPTILGGILFKQWFGMLFVWTSSMIGATIAFLLGRYVFRKSIAKKIENNKKLVAIDQAIGQEGWKIVLLLRLTPIVPESLLNYALAVTNVKLSHYLICSGIGLLPGVSFFIYMGTMIGNISDIGKKPLEKSQIIMYVISGVVMIVTITFITIIVRRAVNKKLDFEESRGILDEEIKLQNQEALEEEEAFDEYEPPSFVKP</sequence>
<dbReference type="Pfam" id="PF09335">
    <property type="entry name" value="VTT_dom"/>
    <property type="match status" value="1"/>
</dbReference>
<dbReference type="Proteomes" id="UP000001396">
    <property type="component" value="Unassembled WGS sequence"/>
</dbReference>
<feature type="transmembrane region" description="Helical" evidence="6">
    <location>
        <begin position="175"/>
        <end position="195"/>
    </location>
</feature>
<reference evidence="8 9" key="1">
    <citation type="journal article" date="2011" name="Genome Res.">
        <title>Phylogeny-wide analysis of social amoeba genomes highlights ancient origins for complex intercellular communication.</title>
        <authorList>
            <person name="Heidel A.J."/>
            <person name="Lawal H.M."/>
            <person name="Felder M."/>
            <person name="Schilde C."/>
            <person name="Helps N.R."/>
            <person name="Tunggal B."/>
            <person name="Rivero F."/>
            <person name="John U."/>
            <person name="Schleicher M."/>
            <person name="Eichinger L."/>
            <person name="Platzer M."/>
            <person name="Noegel A.A."/>
            <person name="Schaap P."/>
            <person name="Gloeckner G."/>
        </authorList>
    </citation>
    <scope>NUCLEOTIDE SEQUENCE [LARGE SCALE GENOMIC DNA]</scope>
    <source>
        <strain evidence="9">ATCC 26659 / Pp 5 / PN500</strain>
    </source>
</reference>
<keyword evidence="2" id="KW-1003">Cell membrane</keyword>